<organism evidence="5 6">
    <name type="scientific">Bombus bifarius</name>
    <dbReference type="NCBI Taxonomy" id="103933"/>
    <lineage>
        <taxon>Eukaryota</taxon>
        <taxon>Metazoa</taxon>
        <taxon>Ecdysozoa</taxon>
        <taxon>Arthropoda</taxon>
        <taxon>Hexapoda</taxon>
        <taxon>Insecta</taxon>
        <taxon>Pterygota</taxon>
        <taxon>Neoptera</taxon>
        <taxon>Endopterygota</taxon>
        <taxon>Hymenoptera</taxon>
        <taxon>Apocrita</taxon>
        <taxon>Aculeata</taxon>
        <taxon>Apoidea</taxon>
        <taxon>Anthophila</taxon>
        <taxon>Apidae</taxon>
        <taxon>Bombus</taxon>
        <taxon>Pyrobombus</taxon>
    </lineage>
</organism>
<dbReference type="RefSeq" id="XP_033312025.1">
    <property type="nucleotide sequence ID" value="XM_033456134.1"/>
</dbReference>
<protein>
    <submittedName>
        <fullName evidence="6">39S ribosomal protein S30, mitochondrial</fullName>
    </submittedName>
</protein>
<reference evidence="6" key="1">
    <citation type="submission" date="2025-08" db="UniProtKB">
        <authorList>
            <consortium name="RefSeq"/>
        </authorList>
    </citation>
    <scope>IDENTIFICATION</scope>
    <source>
        <tissue evidence="6">Muscle</tissue>
    </source>
</reference>
<dbReference type="CTD" id="10884"/>
<dbReference type="InterPro" id="IPR039982">
    <property type="entry name" value="Ribosomal_mL65"/>
</dbReference>
<evidence type="ECO:0000256" key="3">
    <source>
        <dbReference type="ARBA" id="ARBA00023128"/>
    </source>
</evidence>
<keyword evidence="3" id="KW-0496">Mitochondrion</keyword>
<dbReference type="AlphaFoldDB" id="A0A6P8NBY7"/>
<dbReference type="GO" id="GO:0003735">
    <property type="term" value="F:structural constituent of ribosome"/>
    <property type="evidence" value="ECO:0007669"/>
    <property type="project" value="InterPro"/>
</dbReference>
<comment type="subcellular location">
    <subcellularLocation>
        <location evidence="1">Mitochondrion</location>
    </subcellularLocation>
</comment>
<evidence type="ECO:0000313" key="5">
    <source>
        <dbReference type="Proteomes" id="UP000515164"/>
    </source>
</evidence>
<dbReference type="PANTHER" id="PTHR13014:SF3">
    <property type="entry name" value="LARGE RIBOSOMAL SUBUNIT PROTEIN ML65"/>
    <property type="match status" value="1"/>
</dbReference>
<dbReference type="GO" id="GO:0005762">
    <property type="term" value="C:mitochondrial large ribosomal subunit"/>
    <property type="evidence" value="ECO:0007669"/>
    <property type="project" value="TreeGrafter"/>
</dbReference>
<evidence type="ECO:0000256" key="1">
    <source>
        <dbReference type="ARBA" id="ARBA00004173"/>
    </source>
</evidence>
<accession>A0A6P8NBY7</accession>
<keyword evidence="2 6" id="KW-0689">Ribosomal protein</keyword>
<dbReference type="Pfam" id="PF07147">
    <property type="entry name" value="PDCD9"/>
    <property type="match status" value="1"/>
</dbReference>
<dbReference type="GeneID" id="117211870"/>
<dbReference type="GO" id="GO:0006412">
    <property type="term" value="P:translation"/>
    <property type="evidence" value="ECO:0007669"/>
    <property type="project" value="InterPro"/>
</dbReference>
<name>A0A6P8NBY7_9HYME</name>
<evidence type="ECO:0000256" key="4">
    <source>
        <dbReference type="ARBA" id="ARBA00023274"/>
    </source>
</evidence>
<keyword evidence="5" id="KW-1185">Reference proteome</keyword>
<keyword evidence="4" id="KW-0687">Ribonucleoprotein</keyword>
<dbReference type="KEGG" id="bbif:117211870"/>
<evidence type="ECO:0000256" key="2">
    <source>
        <dbReference type="ARBA" id="ARBA00022980"/>
    </source>
</evidence>
<dbReference type="Proteomes" id="UP000515164">
    <property type="component" value="Unplaced"/>
</dbReference>
<dbReference type="PANTHER" id="PTHR13014">
    <property type="entry name" value="MITOCHONDRIAL 28S RIBOSOMAL PROTEIN S30/P52 PRO-APOTOTIC PROTEIN"/>
    <property type="match status" value="1"/>
</dbReference>
<proteinExistence type="predicted"/>
<dbReference type="InterPro" id="IPR010793">
    <property type="entry name" value="Ribosomal_mL37/mL65"/>
</dbReference>
<evidence type="ECO:0000313" key="6">
    <source>
        <dbReference type="RefSeq" id="XP_033312025.1"/>
    </source>
</evidence>
<gene>
    <name evidence="6" type="primary">LOC117211870</name>
</gene>
<sequence length="584" mass="68519">MNDNQEIVYNIVKDLHITSVSLIIIEIYPAVFNMYTGLQKFLPNYSTSILKTVIRKCASIALDNTENVIYPPILDLSYHGRLKRKHEKWHNKIKKLETVEEKLIGVNMPHYYGWKSLCLEEGKIPYNSLKHAQYITRTHVTNSNKLPDFYDSIITTEKLDALVQTITKHIENVIIFEYNHRLKKQEITEEIENIKEKLLNDAVTNALVFQINRIMLSALSSTTPHLLETEVDFKPRIEAFWFAGDIQRPTLQRKAREGIENLKEYANDPINMPVQYVGSPILQLRHQFPLKEIISPIYSTNPELSIPEFKFDPRVLTYKFSYKHATNIPGFWPGDPAEFGLLSYHNINNVFFNSKIKDEEAITVQAIFASYSWLLSQACYQGFSTFNDITYPLVSQTILTNGQYWSFCVYQLNTTLLHWEYADNNPARNICWITEPMMLFDKIEDGKIQGFNEDVLKKLIAFYINMPAARSNENMKPYLGESVKYVADITDPERKAWLETRFKHLMSNRPRHQLQPEIYHWQKIYMIDNATRPVDKKRDPWQFGFSAAKRRLNQHQPPYIPRCLRENPKKRKIGRWAKTYYPNA</sequence>